<proteinExistence type="predicted"/>
<dbReference type="InterPro" id="IPR031526">
    <property type="entry name" value="DUF4698"/>
</dbReference>
<dbReference type="OrthoDB" id="10017343at2759"/>
<dbReference type="GeneTree" id="ENSGT00390000015428"/>
<name>A0A8C2TUA8_COTJA</name>
<accession>A0A8C2TUA8</accession>
<protein>
    <submittedName>
        <fullName evidence="2">Coiled-coil domain containing 60</fullName>
    </submittedName>
</protein>
<gene>
    <name evidence="2" type="primary">CCDC60</name>
</gene>
<dbReference type="PANTHER" id="PTHR34754:SF1">
    <property type="entry name" value="COILED-COIL DOMAIN-CONTAINING PROTEIN 60"/>
    <property type="match status" value="1"/>
</dbReference>
<dbReference type="RefSeq" id="XP_015733927.1">
    <property type="nucleotide sequence ID" value="XM_015878441.2"/>
</dbReference>
<dbReference type="Proteomes" id="UP000694412">
    <property type="component" value="Chromosome 15"/>
</dbReference>
<dbReference type="CTD" id="160777"/>
<dbReference type="GeneID" id="107321489"/>
<reference evidence="2" key="3">
    <citation type="submission" date="2025-09" db="UniProtKB">
        <authorList>
            <consortium name="Ensembl"/>
        </authorList>
    </citation>
    <scope>IDENTIFICATION</scope>
</reference>
<sequence length="640" mass="72622">MPAPGAPKLSRAEAPVASNAQLRAAAPPEPAKDGGIKVTLCSKVPNPKDFVRIRPLPSSAQTDGKVLARSFTLYRSRGPPSEQVFKETWQRREQQRTQALFTPRGKPYRELGDLSCADPKHFTLRSLGQLAKEPVKKYMKERPRREVAEVAATESSVSPKSDQLESVKRPFSSSSSSSEEETGQELKTLSKTLARLRRHISMMKQGGEFFYILHQESLEQTKALKAQKTPVTTWRTDFHPCENLSEAEVSAEEMNAQPKKSGKRKKKMTLKSYAPIYTSVLVPRPSEAQSECLFRQLCAMHWLLEALTLESSSSMHPLLSCWNLTDPGGFKKSVKEIQEEKLTTYMWELFLTNTKKYLRKARRIPLRKQANKAAIPAISQLSIQSSHGQTPLSSVNSLVHFSEDNVNLKGSMADVTSVSMQTKEQQPFPPPQKQIQTTQVKESKDASEQEDTLQKSGLKSGHISHFIKSKSNLSADARHQFMAIREEAALCLHDALESIESCQEERCCKKYLALKNLKFFKEDMERIRQLDVRPERERDENEIKWFPVLLARLPEPVKNDQYVKKILRKLEKFGMASDLIIDQETFLKTLTDLQLWELCSPEVAAAVEFVRENIVQMSEEDFSEWLQARIDPLDAQSSSL</sequence>
<evidence type="ECO:0000256" key="1">
    <source>
        <dbReference type="SAM" id="MobiDB-lite"/>
    </source>
</evidence>
<reference evidence="2" key="1">
    <citation type="submission" date="2015-11" db="EMBL/GenBank/DDBJ databases">
        <authorList>
            <consortium name="International Coturnix japonica Genome Analysis Consortium"/>
            <person name="Warren W."/>
            <person name="Burt D.W."/>
            <person name="Antin P.B."/>
            <person name="Lanford R."/>
            <person name="Gros J."/>
            <person name="Wilson R.K."/>
        </authorList>
    </citation>
    <scope>NUCLEOTIDE SEQUENCE [LARGE SCALE GENOMIC DNA]</scope>
</reference>
<feature type="region of interest" description="Disordered" evidence="1">
    <location>
        <begin position="1"/>
        <end position="36"/>
    </location>
</feature>
<keyword evidence="3" id="KW-1185">Reference proteome</keyword>
<organism evidence="2 3">
    <name type="scientific">Coturnix japonica</name>
    <name type="common">Japanese quail</name>
    <name type="synonym">Coturnix coturnix japonica</name>
    <dbReference type="NCBI Taxonomy" id="93934"/>
    <lineage>
        <taxon>Eukaryota</taxon>
        <taxon>Metazoa</taxon>
        <taxon>Chordata</taxon>
        <taxon>Craniata</taxon>
        <taxon>Vertebrata</taxon>
        <taxon>Euteleostomi</taxon>
        <taxon>Archelosauria</taxon>
        <taxon>Archosauria</taxon>
        <taxon>Dinosauria</taxon>
        <taxon>Saurischia</taxon>
        <taxon>Theropoda</taxon>
        <taxon>Coelurosauria</taxon>
        <taxon>Aves</taxon>
        <taxon>Neognathae</taxon>
        <taxon>Galloanserae</taxon>
        <taxon>Galliformes</taxon>
        <taxon>Phasianidae</taxon>
        <taxon>Perdicinae</taxon>
        <taxon>Coturnix</taxon>
    </lineage>
</organism>
<evidence type="ECO:0000313" key="3">
    <source>
        <dbReference type="Proteomes" id="UP000694412"/>
    </source>
</evidence>
<feature type="compositionally biased region" description="Basic and acidic residues" evidence="1">
    <location>
        <begin position="138"/>
        <end position="148"/>
    </location>
</feature>
<feature type="region of interest" description="Disordered" evidence="1">
    <location>
        <begin position="417"/>
        <end position="459"/>
    </location>
</feature>
<dbReference type="KEGG" id="cjo:107321489"/>
<dbReference type="Pfam" id="PF15769">
    <property type="entry name" value="DUF4698"/>
    <property type="match status" value="1"/>
</dbReference>
<reference evidence="2" key="2">
    <citation type="submission" date="2025-08" db="UniProtKB">
        <authorList>
            <consortium name="Ensembl"/>
        </authorList>
    </citation>
    <scope>IDENTIFICATION</scope>
</reference>
<dbReference type="Ensembl" id="ENSCJPT00005024891.1">
    <property type="protein sequence ID" value="ENSCJPP00005017903.1"/>
    <property type="gene ID" value="ENSCJPG00005014546.1"/>
</dbReference>
<feature type="region of interest" description="Disordered" evidence="1">
    <location>
        <begin position="138"/>
        <end position="186"/>
    </location>
</feature>
<dbReference type="PANTHER" id="PTHR34754">
    <property type="entry name" value="COILED-COIL DOMAIN-CONTAINING PROTEIN 60"/>
    <property type="match status" value="1"/>
</dbReference>
<evidence type="ECO:0000313" key="2">
    <source>
        <dbReference type="Ensembl" id="ENSCJPP00005017903.1"/>
    </source>
</evidence>
<dbReference type="AlphaFoldDB" id="A0A8C2TUA8"/>